<gene>
    <name evidence="2" type="ORF">Taro_026310</name>
</gene>
<evidence type="ECO:0000256" key="1">
    <source>
        <dbReference type="SAM" id="MobiDB-lite"/>
    </source>
</evidence>
<accession>A0A843VEU2</accession>
<proteinExistence type="predicted"/>
<feature type="region of interest" description="Disordered" evidence="1">
    <location>
        <begin position="45"/>
        <end position="103"/>
    </location>
</feature>
<keyword evidence="3" id="KW-1185">Reference proteome</keyword>
<evidence type="ECO:0000313" key="2">
    <source>
        <dbReference type="EMBL" id="MQL93656.1"/>
    </source>
</evidence>
<reference evidence="2" key="1">
    <citation type="submission" date="2017-07" db="EMBL/GenBank/DDBJ databases">
        <title>Taro Niue Genome Assembly and Annotation.</title>
        <authorList>
            <person name="Atibalentja N."/>
            <person name="Keating K."/>
            <person name="Fields C.J."/>
        </authorList>
    </citation>
    <scope>NUCLEOTIDE SEQUENCE</scope>
    <source>
        <strain evidence="2">Niue_2</strain>
        <tissue evidence="2">Leaf</tissue>
    </source>
</reference>
<organism evidence="2 3">
    <name type="scientific">Colocasia esculenta</name>
    <name type="common">Wild taro</name>
    <name type="synonym">Arum esculentum</name>
    <dbReference type="NCBI Taxonomy" id="4460"/>
    <lineage>
        <taxon>Eukaryota</taxon>
        <taxon>Viridiplantae</taxon>
        <taxon>Streptophyta</taxon>
        <taxon>Embryophyta</taxon>
        <taxon>Tracheophyta</taxon>
        <taxon>Spermatophyta</taxon>
        <taxon>Magnoliopsida</taxon>
        <taxon>Liliopsida</taxon>
        <taxon>Araceae</taxon>
        <taxon>Aroideae</taxon>
        <taxon>Colocasieae</taxon>
        <taxon>Colocasia</taxon>
    </lineage>
</organism>
<dbReference type="EMBL" id="NMUH01001587">
    <property type="protein sequence ID" value="MQL93656.1"/>
    <property type="molecule type" value="Genomic_DNA"/>
</dbReference>
<evidence type="ECO:0000313" key="3">
    <source>
        <dbReference type="Proteomes" id="UP000652761"/>
    </source>
</evidence>
<protein>
    <submittedName>
        <fullName evidence="2">Uncharacterized protein</fullName>
    </submittedName>
</protein>
<comment type="caution">
    <text evidence="2">The sequence shown here is derived from an EMBL/GenBank/DDBJ whole genome shotgun (WGS) entry which is preliminary data.</text>
</comment>
<feature type="compositionally biased region" description="Basic and acidic residues" evidence="1">
    <location>
        <begin position="48"/>
        <end position="57"/>
    </location>
</feature>
<dbReference type="AlphaFoldDB" id="A0A843VEU2"/>
<sequence>MRPSIGLMYAKLEVAKKKICEVRSVTSMKSFRKAIRGFAEPSAIASRKRVEGERREYELDEEVDDPEDPPRLNTFLARAVAKATTEEEGDRGDVGQPYSPQFQADPEAEVDLLGDIELERVERTIDVDGRPPPHTIFEGSTLIIQKERVREEEMVTLVREEEMVTVVKEEEVYNKR</sequence>
<name>A0A843VEU2_COLES</name>
<dbReference type="Proteomes" id="UP000652761">
    <property type="component" value="Unassembled WGS sequence"/>
</dbReference>
<feature type="compositionally biased region" description="Acidic residues" evidence="1">
    <location>
        <begin position="58"/>
        <end position="67"/>
    </location>
</feature>